<organism evidence="2">
    <name type="scientific">Oryza glumipatula</name>
    <dbReference type="NCBI Taxonomy" id="40148"/>
    <lineage>
        <taxon>Eukaryota</taxon>
        <taxon>Viridiplantae</taxon>
        <taxon>Streptophyta</taxon>
        <taxon>Embryophyta</taxon>
        <taxon>Tracheophyta</taxon>
        <taxon>Spermatophyta</taxon>
        <taxon>Magnoliopsida</taxon>
        <taxon>Liliopsida</taxon>
        <taxon>Poales</taxon>
        <taxon>Poaceae</taxon>
        <taxon>BOP clade</taxon>
        <taxon>Oryzoideae</taxon>
        <taxon>Oryzeae</taxon>
        <taxon>Oryzinae</taxon>
        <taxon>Oryza</taxon>
    </lineage>
</organism>
<dbReference type="HOGENOM" id="CLU_2577762_0_0_1"/>
<proteinExistence type="predicted"/>
<dbReference type="Proteomes" id="UP000026961">
    <property type="component" value="Chromosome 8"/>
</dbReference>
<evidence type="ECO:0000313" key="3">
    <source>
        <dbReference type="Proteomes" id="UP000026961"/>
    </source>
</evidence>
<feature type="compositionally biased region" description="Basic and acidic residues" evidence="1">
    <location>
        <begin position="34"/>
        <end position="43"/>
    </location>
</feature>
<dbReference type="EnsemblPlants" id="OGLUM08G22900.1">
    <property type="protein sequence ID" value="OGLUM08G22900.1"/>
    <property type="gene ID" value="OGLUM08G22900"/>
</dbReference>
<protein>
    <submittedName>
        <fullName evidence="2">Uncharacterized protein</fullName>
    </submittedName>
</protein>
<feature type="region of interest" description="Disordered" evidence="1">
    <location>
        <begin position="1"/>
        <end position="48"/>
    </location>
</feature>
<feature type="compositionally biased region" description="Polar residues" evidence="1">
    <location>
        <begin position="71"/>
        <end position="81"/>
    </location>
</feature>
<dbReference type="Gramene" id="OGLUM08G22900.1">
    <property type="protein sequence ID" value="OGLUM08G22900.1"/>
    <property type="gene ID" value="OGLUM08G22900"/>
</dbReference>
<evidence type="ECO:0000256" key="1">
    <source>
        <dbReference type="SAM" id="MobiDB-lite"/>
    </source>
</evidence>
<sequence length="81" mass="9075">MRGGRRRRRREHTEGEETAQGMANDEQASPTPGLDKDADRSKWGTEGSTIESWMLVKASKKAGKAPKERVQNSTTSERIFV</sequence>
<feature type="region of interest" description="Disordered" evidence="1">
    <location>
        <begin position="60"/>
        <end position="81"/>
    </location>
</feature>
<reference evidence="2" key="1">
    <citation type="submission" date="2015-04" db="UniProtKB">
        <authorList>
            <consortium name="EnsemblPlants"/>
        </authorList>
    </citation>
    <scope>IDENTIFICATION</scope>
</reference>
<keyword evidence="3" id="KW-1185">Reference proteome</keyword>
<name>A0A0E0AY37_9ORYZ</name>
<dbReference type="AlphaFoldDB" id="A0A0E0AY37"/>
<reference evidence="2" key="2">
    <citation type="submission" date="2018-05" db="EMBL/GenBank/DDBJ databases">
        <title>OgluRS3 (Oryza glumaepatula Reference Sequence Version 3).</title>
        <authorList>
            <person name="Zhang J."/>
            <person name="Kudrna D."/>
            <person name="Lee S."/>
            <person name="Talag J."/>
            <person name="Welchert J."/>
            <person name="Wing R.A."/>
        </authorList>
    </citation>
    <scope>NUCLEOTIDE SEQUENCE [LARGE SCALE GENOMIC DNA]</scope>
</reference>
<evidence type="ECO:0000313" key="2">
    <source>
        <dbReference type="EnsemblPlants" id="OGLUM08G22900.1"/>
    </source>
</evidence>
<feature type="compositionally biased region" description="Basic residues" evidence="1">
    <location>
        <begin position="1"/>
        <end position="10"/>
    </location>
</feature>
<accession>A0A0E0AY37</accession>